<name>A0A160THR9_9ZZZZ</name>
<organism evidence="2">
    <name type="scientific">hydrothermal vent metagenome</name>
    <dbReference type="NCBI Taxonomy" id="652676"/>
    <lineage>
        <taxon>unclassified sequences</taxon>
        <taxon>metagenomes</taxon>
        <taxon>ecological metagenomes</taxon>
    </lineage>
</organism>
<reference evidence="2" key="1">
    <citation type="submission" date="2015-10" db="EMBL/GenBank/DDBJ databases">
        <authorList>
            <person name="Gilbert D.G."/>
        </authorList>
    </citation>
    <scope>NUCLEOTIDE SEQUENCE</scope>
</reference>
<evidence type="ECO:0000313" key="2">
    <source>
        <dbReference type="EMBL" id="CUS43853.1"/>
    </source>
</evidence>
<dbReference type="SMART" id="SM00849">
    <property type="entry name" value="Lactamase_B"/>
    <property type="match status" value="1"/>
</dbReference>
<dbReference type="InterPro" id="IPR001279">
    <property type="entry name" value="Metallo-B-lactamas"/>
</dbReference>
<accession>A0A160THR9</accession>
<proteinExistence type="predicted"/>
<protein>
    <submittedName>
        <fullName evidence="2">Metallo-beta-lactamase</fullName>
    </submittedName>
</protein>
<dbReference type="Pfam" id="PF00753">
    <property type="entry name" value="Lactamase_B"/>
    <property type="match status" value="1"/>
</dbReference>
<dbReference type="InterPro" id="IPR036866">
    <property type="entry name" value="RibonucZ/Hydroxyglut_hydro"/>
</dbReference>
<dbReference type="PANTHER" id="PTHR42951">
    <property type="entry name" value="METALLO-BETA-LACTAMASE DOMAIN-CONTAINING"/>
    <property type="match status" value="1"/>
</dbReference>
<dbReference type="InterPro" id="IPR050855">
    <property type="entry name" value="NDM-1-like"/>
</dbReference>
<dbReference type="NCBIfam" id="NF033105">
    <property type="entry name" value="bla_subclass_B3"/>
    <property type="match status" value="1"/>
</dbReference>
<evidence type="ECO:0000259" key="1">
    <source>
        <dbReference type="SMART" id="SM00849"/>
    </source>
</evidence>
<feature type="domain" description="Metallo-beta-lactamase" evidence="1">
    <location>
        <begin position="54"/>
        <end position="242"/>
    </location>
</feature>
<sequence length="300" mass="31950">MKIGHRFRAGLQMLAAIMIAMAASPGWATDPPEWSAPVKPFRIAGAIYYVGTKGLAAYLIVTTQGAVLLDGTLAGNAALVERNIQSLGVPLRHVSLLISDHAHDDHVGALAQIKRDTGARFLASARDRWALEHGTPRGDTNYGVRRFPPVKVDGIVRDGQTIRLGGTMLTAHLTPGHTPGCTSWSMTIRDGGRPRRVLFLCSITVAGNSLVGNRAYPGIVRDFRATFAKLAAMRADILLTSHPEMADVLDREARREAGKADAFIDPAALPALVAESRAAFEASLAGQNQEGATQGSHAPP</sequence>
<dbReference type="EMBL" id="CZQE01000092">
    <property type="protein sequence ID" value="CUS43853.1"/>
    <property type="molecule type" value="Genomic_DNA"/>
</dbReference>
<dbReference type="NCBIfam" id="NF012229">
    <property type="entry name" value="bla_class_B_core"/>
    <property type="match status" value="1"/>
</dbReference>
<dbReference type="Gene3D" id="3.60.15.10">
    <property type="entry name" value="Ribonuclease Z/Hydroxyacylglutathione hydrolase-like"/>
    <property type="match status" value="1"/>
</dbReference>
<dbReference type="SUPFAM" id="SSF56281">
    <property type="entry name" value="Metallo-hydrolase/oxidoreductase"/>
    <property type="match status" value="1"/>
</dbReference>
<dbReference type="AlphaFoldDB" id="A0A160THR9"/>
<gene>
    <name evidence="2" type="ORF">MGWOODY_Smn3400</name>
</gene>
<dbReference type="PANTHER" id="PTHR42951:SF17">
    <property type="entry name" value="METALLO-BETA-LACTAMASE DOMAIN-CONTAINING PROTEIN"/>
    <property type="match status" value="1"/>
</dbReference>